<dbReference type="GO" id="GO:0004843">
    <property type="term" value="F:cysteine-type deubiquitinase activity"/>
    <property type="evidence" value="ECO:0007669"/>
    <property type="project" value="InterPro"/>
</dbReference>
<dbReference type="GO" id="GO:0016579">
    <property type="term" value="P:protein deubiquitination"/>
    <property type="evidence" value="ECO:0007669"/>
    <property type="project" value="InterPro"/>
</dbReference>
<protein>
    <submittedName>
        <fullName evidence="4">Ubiquitin carboxyl-terminal hydrolase 37-like isoform X4</fullName>
    </submittedName>
</protein>
<dbReference type="InterPro" id="IPR038765">
    <property type="entry name" value="Papain-like_cys_pep_sf"/>
</dbReference>
<name>A0AAV1N7B3_SCOSC</name>
<evidence type="ECO:0000313" key="5">
    <source>
        <dbReference type="Proteomes" id="UP001314229"/>
    </source>
</evidence>
<dbReference type="Proteomes" id="UP001314229">
    <property type="component" value="Unassembled WGS sequence"/>
</dbReference>
<feature type="chain" id="PRO_5043427008" evidence="2">
    <location>
        <begin position="24"/>
        <end position="385"/>
    </location>
</feature>
<evidence type="ECO:0000256" key="2">
    <source>
        <dbReference type="SAM" id="SignalP"/>
    </source>
</evidence>
<dbReference type="PROSITE" id="PS50235">
    <property type="entry name" value="USP_3"/>
    <property type="match status" value="1"/>
</dbReference>
<evidence type="ECO:0000259" key="3">
    <source>
        <dbReference type="PROSITE" id="PS50235"/>
    </source>
</evidence>
<feature type="region of interest" description="Disordered" evidence="1">
    <location>
        <begin position="89"/>
        <end position="116"/>
    </location>
</feature>
<dbReference type="PANTHER" id="PTHR24006:SF915">
    <property type="entry name" value="UBIQUITIN CARBOXYL-TERMINAL HYDROLASE-RELATED"/>
    <property type="match status" value="1"/>
</dbReference>
<feature type="domain" description="USP" evidence="3">
    <location>
        <begin position="97"/>
        <end position="382"/>
    </location>
</feature>
<dbReference type="Gene3D" id="3.90.70.10">
    <property type="entry name" value="Cysteine proteinases"/>
    <property type="match status" value="1"/>
</dbReference>
<dbReference type="PANTHER" id="PTHR24006">
    <property type="entry name" value="UBIQUITIN CARBOXYL-TERMINAL HYDROLASE"/>
    <property type="match status" value="1"/>
</dbReference>
<keyword evidence="5" id="KW-1185">Reference proteome</keyword>
<sequence length="385" mass="44209">MQTVLKFVLISQTVFVFISTVSVTDAPAAKSSAEKPSETHWLRRLFGQLVRKSRVAPAPDDEGDDTKKETLQEAHSHNADELVEVVTVSAPSEEDKEDLEKTEENDSSSNSSESLQPPPVWFGRFMTIAVNHSSTDLRFKLEALFMFKSVISQQNPEFADYNEKDAHEFLIIFLDQLRSVSLLLQEEAAVMGRIYTCPVEDNFMFKMENSRTCKRCGARSTREEDFISLSLKLVYGSSVQEMLKDYLMETDVYFRCDCGANTSGQQYIFETLPRVLILHLKRFRVAQLVLTEKLYYPVKLFRELVVSSRQGDSWYSLMSVISYIGWRKEGHYISDGLHPDVELDDPGDRWLTYNDSEVIEIQGASVCQEREKIAYVLFYQRQVRG</sequence>
<dbReference type="SUPFAM" id="SSF54001">
    <property type="entry name" value="Cysteine proteinases"/>
    <property type="match status" value="1"/>
</dbReference>
<dbReference type="CDD" id="cd02257">
    <property type="entry name" value="Peptidase_C19"/>
    <property type="match status" value="1"/>
</dbReference>
<dbReference type="InterPro" id="IPR001394">
    <property type="entry name" value="Peptidase_C19_UCH"/>
</dbReference>
<keyword evidence="2" id="KW-0732">Signal</keyword>
<accession>A0AAV1N7B3</accession>
<feature type="region of interest" description="Disordered" evidence="1">
    <location>
        <begin position="53"/>
        <end position="76"/>
    </location>
</feature>
<evidence type="ECO:0000313" key="4">
    <source>
        <dbReference type="EMBL" id="CAK6955040.1"/>
    </source>
</evidence>
<dbReference type="GO" id="GO:0005634">
    <property type="term" value="C:nucleus"/>
    <property type="evidence" value="ECO:0007669"/>
    <property type="project" value="TreeGrafter"/>
</dbReference>
<reference evidence="4 5" key="1">
    <citation type="submission" date="2024-01" db="EMBL/GenBank/DDBJ databases">
        <authorList>
            <person name="Alioto T."/>
            <person name="Alioto T."/>
            <person name="Gomez Garrido J."/>
        </authorList>
    </citation>
    <scope>NUCLEOTIDE SEQUENCE [LARGE SCALE GENOMIC DNA]</scope>
</reference>
<feature type="signal peptide" evidence="2">
    <location>
        <begin position="1"/>
        <end position="23"/>
    </location>
</feature>
<dbReference type="AlphaFoldDB" id="A0AAV1N7B3"/>
<comment type="caution">
    <text evidence="4">The sequence shown here is derived from an EMBL/GenBank/DDBJ whole genome shotgun (WGS) entry which is preliminary data.</text>
</comment>
<evidence type="ECO:0000256" key="1">
    <source>
        <dbReference type="SAM" id="MobiDB-lite"/>
    </source>
</evidence>
<organism evidence="4 5">
    <name type="scientific">Scomber scombrus</name>
    <name type="common">Atlantic mackerel</name>
    <name type="synonym">Scomber vernalis</name>
    <dbReference type="NCBI Taxonomy" id="13677"/>
    <lineage>
        <taxon>Eukaryota</taxon>
        <taxon>Metazoa</taxon>
        <taxon>Chordata</taxon>
        <taxon>Craniata</taxon>
        <taxon>Vertebrata</taxon>
        <taxon>Euteleostomi</taxon>
        <taxon>Actinopterygii</taxon>
        <taxon>Neopterygii</taxon>
        <taxon>Teleostei</taxon>
        <taxon>Neoteleostei</taxon>
        <taxon>Acanthomorphata</taxon>
        <taxon>Pelagiaria</taxon>
        <taxon>Scombriformes</taxon>
        <taxon>Scombridae</taxon>
        <taxon>Scomber</taxon>
    </lineage>
</organism>
<keyword evidence="4" id="KW-0378">Hydrolase</keyword>
<dbReference type="Pfam" id="PF00443">
    <property type="entry name" value="UCH"/>
    <property type="match status" value="1"/>
</dbReference>
<dbReference type="EMBL" id="CAWUFR010000020">
    <property type="protein sequence ID" value="CAK6955040.1"/>
    <property type="molecule type" value="Genomic_DNA"/>
</dbReference>
<dbReference type="GO" id="GO:0005829">
    <property type="term" value="C:cytosol"/>
    <property type="evidence" value="ECO:0007669"/>
    <property type="project" value="TreeGrafter"/>
</dbReference>
<dbReference type="InterPro" id="IPR050164">
    <property type="entry name" value="Peptidase_C19"/>
</dbReference>
<dbReference type="InterPro" id="IPR028889">
    <property type="entry name" value="USP"/>
</dbReference>
<gene>
    <name evidence="4" type="ORF">FSCOSCO3_A028442</name>
</gene>
<dbReference type="GO" id="GO:0000082">
    <property type="term" value="P:G1/S transition of mitotic cell cycle"/>
    <property type="evidence" value="ECO:0007669"/>
    <property type="project" value="TreeGrafter"/>
</dbReference>
<feature type="compositionally biased region" description="Basic and acidic residues" evidence="1">
    <location>
        <begin position="65"/>
        <end position="76"/>
    </location>
</feature>
<proteinExistence type="predicted"/>